<dbReference type="InterPro" id="IPR011991">
    <property type="entry name" value="ArsR-like_HTH"/>
</dbReference>
<dbReference type="InterPro" id="IPR036390">
    <property type="entry name" value="WH_DNA-bd_sf"/>
</dbReference>
<evidence type="ECO:0000259" key="1">
    <source>
        <dbReference type="SMART" id="SM00418"/>
    </source>
</evidence>
<dbReference type="GO" id="GO:0003700">
    <property type="term" value="F:DNA-binding transcription factor activity"/>
    <property type="evidence" value="ECO:0007669"/>
    <property type="project" value="InterPro"/>
</dbReference>
<dbReference type="HOGENOM" id="CLU_078469_1_1_11"/>
<proteinExistence type="predicted"/>
<dbReference type="RefSeq" id="WP_010850847.1">
    <property type="nucleotide sequence ID" value="NZ_HF570956.1"/>
</dbReference>
<evidence type="ECO:0000313" key="3">
    <source>
        <dbReference type="Proteomes" id="UP000013167"/>
    </source>
</evidence>
<gene>
    <name evidence="2" type="ORF">BN10_750003</name>
</gene>
<dbReference type="SUPFAM" id="SSF46785">
    <property type="entry name" value="Winged helix' DNA-binding domain"/>
    <property type="match status" value="1"/>
</dbReference>
<evidence type="ECO:0000313" key="2">
    <source>
        <dbReference type="EMBL" id="CCH71011.1"/>
    </source>
</evidence>
<protein>
    <recommendedName>
        <fullName evidence="1">HTH arsR-type domain-containing protein</fullName>
    </recommendedName>
</protein>
<keyword evidence="3" id="KW-1185">Reference proteome</keyword>
<dbReference type="OrthoDB" id="3399802at2"/>
<sequence>MPLSTTTPDVATLLGSPVRRLLVDTLTTRGSMTAAQLGEIVGLHVTTVRFHLDQLEAGGLLTSSFLRSGGAGRPKKVYAAATGSLATDRRDSEGVAMLAELLAEVLRPGEDGEPPTPHEAGRRWAVEHVPESHEPPAQTPGRWMGKVGAMVDVLGQWGYTPEVSLTEGGRTARINLAHCPFIDLAKKNPAVVCGIHRGLIAGAMEQLGEGEAEVSLEPFVAPNLCRAHVTASLPLRP</sequence>
<dbReference type="Proteomes" id="UP000013167">
    <property type="component" value="Unassembled WGS sequence"/>
</dbReference>
<dbReference type="Pfam" id="PF12840">
    <property type="entry name" value="HTH_20"/>
    <property type="match status" value="1"/>
</dbReference>
<dbReference type="STRING" id="1193181.BN10_750003"/>
<dbReference type="EMBL" id="CAIZ01000147">
    <property type="protein sequence ID" value="CCH71011.1"/>
    <property type="molecule type" value="Genomic_DNA"/>
</dbReference>
<dbReference type="AlphaFoldDB" id="N0E4X6"/>
<dbReference type="InterPro" id="IPR001845">
    <property type="entry name" value="HTH_ArsR_DNA-bd_dom"/>
</dbReference>
<name>N0E4X6_9MICO</name>
<dbReference type="eggNOG" id="COG2345">
    <property type="taxonomic scope" value="Bacteria"/>
</dbReference>
<dbReference type="Gene3D" id="1.10.10.10">
    <property type="entry name" value="Winged helix-like DNA-binding domain superfamily/Winged helix DNA-binding domain"/>
    <property type="match status" value="1"/>
</dbReference>
<feature type="domain" description="HTH arsR-type" evidence="1">
    <location>
        <begin position="9"/>
        <end position="107"/>
    </location>
</feature>
<dbReference type="CDD" id="cd00090">
    <property type="entry name" value="HTH_ARSR"/>
    <property type="match status" value="1"/>
</dbReference>
<dbReference type="InterPro" id="IPR036388">
    <property type="entry name" value="WH-like_DNA-bd_sf"/>
</dbReference>
<accession>N0E4X6</accession>
<reference evidence="2 3" key="1">
    <citation type="journal article" date="2013" name="ISME J.">
        <title>A metabolic model for members of the genus Tetrasphaera involved in enhanced biological phosphorus removal.</title>
        <authorList>
            <person name="Kristiansen R."/>
            <person name="Nguyen H.T.T."/>
            <person name="Saunders A.M."/>
            <person name="Nielsen J.L."/>
            <person name="Wimmer R."/>
            <person name="Le V.Q."/>
            <person name="McIlroy S.J."/>
            <person name="Petrovski S."/>
            <person name="Seviour R.J."/>
            <person name="Calteau A."/>
            <person name="Nielsen K.L."/>
            <person name="Nielsen P.H."/>
        </authorList>
    </citation>
    <scope>NUCLEOTIDE SEQUENCE [LARGE SCALE GENOMIC DNA]</scope>
    <source>
        <strain evidence="2 3">Lp2</strain>
    </source>
</reference>
<dbReference type="SMART" id="SM00418">
    <property type="entry name" value="HTH_ARSR"/>
    <property type="match status" value="1"/>
</dbReference>
<organism evidence="2 3">
    <name type="scientific">Phycicoccus elongatus Lp2</name>
    <dbReference type="NCBI Taxonomy" id="1193181"/>
    <lineage>
        <taxon>Bacteria</taxon>
        <taxon>Bacillati</taxon>
        <taxon>Actinomycetota</taxon>
        <taxon>Actinomycetes</taxon>
        <taxon>Micrococcales</taxon>
        <taxon>Intrasporangiaceae</taxon>
        <taxon>Phycicoccus</taxon>
    </lineage>
</organism>
<comment type="caution">
    <text evidence="2">The sequence shown here is derived from an EMBL/GenBank/DDBJ whole genome shotgun (WGS) entry which is preliminary data.</text>
</comment>